<evidence type="ECO:0000313" key="3">
    <source>
        <dbReference type="Proteomes" id="UP000681967"/>
    </source>
</evidence>
<name>A0A8S3CE12_9BILA</name>
<dbReference type="EMBL" id="CAJOBJ010227018">
    <property type="protein sequence ID" value="CAF5046086.1"/>
    <property type="molecule type" value="Genomic_DNA"/>
</dbReference>
<accession>A0A8S3CE12</accession>
<organism evidence="1 3">
    <name type="scientific">Rotaria magnacalcarata</name>
    <dbReference type="NCBI Taxonomy" id="392030"/>
    <lineage>
        <taxon>Eukaryota</taxon>
        <taxon>Metazoa</taxon>
        <taxon>Spiralia</taxon>
        <taxon>Gnathifera</taxon>
        <taxon>Rotifera</taxon>
        <taxon>Eurotatoria</taxon>
        <taxon>Bdelloidea</taxon>
        <taxon>Philodinida</taxon>
        <taxon>Philodinidae</taxon>
        <taxon>Rotaria</taxon>
    </lineage>
</organism>
<proteinExistence type="predicted"/>
<reference evidence="1" key="1">
    <citation type="submission" date="2021-02" db="EMBL/GenBank/DDBJ databases">
        <authorList>
            <person name="Nowell W R."/>
        </authorList>
    </citation>
    <scope>NUCLEOTIDE SEQUENCE</scope>
</reference>
<gene>
    <name evidence="1" type="ORF">BYL167_LOCUS50910</name>
    <name evidence="2" type="ORF">GIL414_LOCUS59700</name>
</gene>
<protein>
    <submittedName>
        <fullName evidence="1">Uncharacterized protein</fullName>
    </submittedName>
</protein>
<comment type="caution">
    <text evidence="1">The sequence shown here is derived from an EMBL/GenBank/DDBJ whole genome shotgun (WGS) entry which is preliminary data.</text>
</comment>
<dbReference type="Proteomes" id="UP000681720">
    <property type="component" value="Unassembled WGS sequence"/>
</dbReference>
<dbReference type="Proteomes" id="UP000681967">
    <property type="component" value="Unassembled WGS sequence"/>
</dbReference>
<feature type="non-terminal residue" evidence="1">
    <location>
        <position position="1"/>
    </location>
</feature>
<feature type="non-terminal residue" evidence="1">
    <location>
        <position position="58"/>
    </location>
</feature>
<evidence type="ECO:0000313" key="2">
    <source>
        <dbReference type="EMBL" id="CAF5046086.1"/>
    </source>
</evidence>
<dbReference type="EMBL" id="CAJOBH010158336">
    <property type="protein sequence ID" value="CAF4869912.1"/>
    <property type="molecule type" value="Genomic_DNA"/>
</dbReference>
<evidence type="ECO:0000313" key="1">
    <source>
        <dbReference type="EMBL" id="CAF4869912.1"/>
    </source>
</evidence>
<sequence>PSYAPRRVGSPIETRTQPNMFRHALVRTFANKTGLPLPIQYVGGVPLTQPPMNNPMGG</sequence>
<dbReference type="AlphaFoldDB" id="A0A8S3CE12"/>